<name>A0A1W9YZJ1_MYCBA</name>
<gene>
    <name evidence="2" type="ORF">BST17_09520</name>
</gene>
<sequence>MHRVIAAVAATAVCAVAAAGCSGGSDAPAEPTAGPELVVRHDVEGLTATIPAIGIPESVAWVQDSDATGARWTDAVVRMNPVVVEALVAQFDPVDGGRAPRVVDVLAAEVPAGPFLSGELLDAGFSTGATSTYAFLDRAHSTLVLQATSLD</sequence>
<feature type="signal peptide" evidence="1">
    <location>
        <begin position="1"/>
        <end position="17"/>
    </location>
</feature>
<reference evidence="2 3" key="1">
    <citation type="submission" date="2017-02" db="EMBL/GenBank/DDBJ databases">
        <title>The new phylogeny of genus Mycobacterium.</title>
        <authorList>
            <person name="Tortoli E."/>
            <person name="Trovato A."/>
            <person name="Cirillo D.M."/>
        </authorList>
    </citation>
    <scope>NUCLEOTIDE SEQUENCE [LARGE SCALE GENOMIC DNA]</scope>
    <source>
        <strain evidence="2 3">DSM 45578</strain>
    </source>
</reference>
<organism evidence="2 3">
    <name type="scientific">Mycolicibacterium bacteremicum</name>
    <name type="common">Mycobacterium bacteremicum</name>
    <dbReference type="NCBI Taxonomy" id="564198"/>
    <lineage>
        <taxon>Bacteria</taxon>
        <taxon>Bacillati</taxon>
        <taxon>Actinomycetota</taxon>
        <taxon>Actinomycetes</taxon>
        <taxon>Mycobacteriales</taxon>
        <taxon>Mycobacteriaceae</taxon>
        <taxon>Mycolicibacterium</taxon>
    </lineage>
</organism>
<dbReference type="PROSITE" id="PS51257">
    <property type="entry name" value="PROKAR_LIPOPROTEIN"/>
    <property type="match status" value="1"/>
</dbReference>
<dbReference type="EMBL" id="MVHJ01000006">
    <property type="protein sequence ID" value="ORA05427.1"/>
    <property type="molecule type" value="Genomic_DNA"/>
</dbReference>
<evidence type="ECO:0000256" key="1">
    <source>
        <dbReference type="SAM" id="SignalP"/>
    </source>
</evidence>
<dbReference type="AlphaFoldDB" id="A0A1W9YZJ1"/>
<accession>A0A1W9YZJ1</accession>
<comment type="caution">
    <text evidence="2">The sequence shown here is derived from an EMBL/GenBank/DDBJ whole genome shotgun (WGS) entry which is preliminary data.</text>
</comment>
<protein>
    <submittedName>
        <fullName evidence="2">Uncharacterized protein</fullName>
    </submittedName>
</protein>
<feature type="chain" id="PRO_5038376276" evidence="1">
    <location>
        <begin position="18"/>
        <end position="151"/>
    </location>
</feature>
<dbReference type="STRING" id="564198.BST17_09520"/>
<proteinExistence type="predicted"/>
<keyword evidence="1" id="KW-0732">Signal</keyword>
<evidence type="ECO:0000313" key="3">
    <source>
        <dbReference type="Proteomes" id="UP000192366"/>
    </source>
</evidence>
<dbReference type="Proteomes" id="UP000192366">
    <property type="component" value="Unassembled WGS sequence"/>
</dbReference>
<evidence type="ECO:0000313" key="2">
    <source>
        <dbReference type="EMBL" id="ORA05427.1"/>
    </source>
</evidence>
<keyword evidence="3" id="KW-1185">Reference proteome</keyword>